<keyword evidence="3" id="KW-1185">Reference proteome</keyword>
<keyword evidence="1" id="KW-1133">Transmembrane helix</keyword>
<comment type="caution">
    <text evidence="2">The sequence shown here is derived from an EMBL/GenBank/DDBJ whole genome shotgun (WGS) entry which is preliminary data.</text>
</comment>
<gene>
    <name evidence="2" type="ORF">RM425_01705</name>
</gene>
<protein>
    <submittedName>
        <fullName evidence="2">Uncharacterized protein</fullName>
    </submittedName>
</protein>
<dbReference type="Proteomes" id="UP001183222">
    <property type="component" value="Unassembled WGS sequence"/>
</dbReference>
<keyword evidence="1" id="KW-0472">Membrane</keyword>
<dbReference type="RefSeq" id="WP_311343453.1">
    <property type="nucleotide sequence ID" value="NZ_JAVREI010000001.1"/>
</dbReference>
<dbReference type="EMBL" id="JAVREI010000001">
    <property type="protein sequence ID" value="MDT0274607.1"/>
    <property type="molecule type" value="Genomic_DNA"/>
</dbReference>
<keyword evidence="1" id="KW-0812">Transmembrane</keyword>
<reference evidence="3" key="1">
    <citation type="submission" date="2023-07" db="EMBL/GenBank/DDBJ databases">
        <title>30 novel species of actinomycetes from the DSMZ collection.</title>
        <authorList>
            <person name="Nouioui I."/>
        </authorList>
    </citation>
    <scope>NUCLEOTIDE SEQUENCE [LARGE SCALE GENOMIC DNA]</scope>
    <source>
        <strain evidence="3">DSM 46792</strain>
    </source>
</reference>
<evidence type="ECO:0000313" key="3">
    <source>
        <dbReference type="Proteomes" id="UP001183222"/>
    </source>
</evidence>
<name>A0ABU2K349_9ACTN</name>
<organism evidence="2 3">
    <name type="scientific">Blastococcus goldschmidtiae</name>
    <dbReference type="NCBI Taxonomy" id="3075546"/>
    <lineage>
        <taxon>Bacteria</taxon>
        <taxon>Bacillati</taxon>
        <taxon>Actinomycetota</taxon>
        <taxon>Actinomycetes</taxon>
        <taxon>Geodermatophilales</taxon>
        <taxon>Geodermatophilaceae</taxon>
        <taxon>Blastococcus</taxon>
    </lineage>
</organism>
<accession>A0ABU2K349</accession>
<evidence type="ECO:0000256" key="1">
    <source>
        <dbReference type="SAM" id="Phobius"/>
    </source>
</evidence>
<proteinExistence type="predicted"/>
<feature type="transmembrane region" description="Helical" evidence="1">
    <location>
        <begin position="40"/>
        <end position="59"/>
    </location>
</feature>
<sequence length="457" mass="46175">MDIEQRLRIGLADRASDIDAAPGILDSVLAGHRRQNRRRAGLLAAGVCAAVAAVAIPLVTVATESGSTGGGSDRTAELAAYEPYPFGPRGNLADDAAYVDGLLTRDWFASPEFPEPPQDTRQVLFAAEVPGGIQALVTGWLDGARVGQWLHGPAGTAPAELEPSNEPYPVADDEPLSFTRTQDGVGALIVLARPGDTIEVSPRQDITADGFIVQAPYEVVGDADGVAVVDAAGLNLMTSALRITRGGVVVSEGPAGGGSSGGGRTGFDPSTALAGAVGEVDADLVRLLVEGVLDELGLTADQVTADVLWGGPIGNGNRPDVAAAVLTVQLPSGAVVAVGGYSDTQQPNGADVLTGGGACLRQVLPAGTEVTSVAMRCDLYSLEDGANLGSQLVVVPPAGTTQLRLVGVSGSVLDTRPVDGPAWVGPAPDGLGSVVALEAGGGVLEEIALGAVEQLRD</sequence>
<evidence type="ECO:0000313" key="2">
    <source>
        <dbReference type="EMBL" id="MDT0274607.1"/>
    </source>
</evidence>